<feature type="coiled-coil region" evidence="1">
    <location>
        <begin position="1"/>
        <end position="63"/>
    </location>
</feature>
<protein>
    <submittedName>
        <fullName evidence="3">Uncharacterized protein</fullName>
    </submittedName>
</protein>
<keyword evidence="1" id="KW-0175">Coiled coil</keyword>
<evidence type="ECO:0000256" key="1">
    <source>
        <dbReference type="SAM" id="Coils"/>
    </source>
</evidence>
<gene>
    <name evidence="3" type="ORF">DM02DRAFT_153985</name>
</gene>
<dbReference type="AlphaFoldDB" id="A0A2V1EBZ0"/>
<feature type="region of interest" description="Disordered" evidence="2">
    <location>
        <begin position="193"/>
        <end position="224"/>
    </location>
</feature>
<evidence type="ECO:0000313" key="3">
    <source>
        <dbReference type="EMBL" id="PVI08128.1"/>
    </source>
</evidence>
<proteinExistence type="predicted"/>
<organism evidence="3 4">
    <name type="scientific">Periconia macrospinosa</name>
    <dbReference type="NCBI Taxonomy" id="97972"/>
    <lineage>
        <taxon>Eukaryota</taxon>
        <taxon>Fungi</taxon>
        <taxon>Dikarya</taxon>
        <taxon>Ascomycota</taxon>
        <taxon>Pezizomycotina</taxon>
        <taxon>Dothideomycetes</taxon>
        <taxon>Pleosporomycetidae</taxon>
        <taxon>Pleosporales</taxon>
        <taxon>Massarineae</taxon>
        <taxon>Periconiaceae</taxon>
        <taxon>Periconia</taxon>
    </lineage>
</organism>
<dbReference type="EMBL" id="KZ805301">
    <property type="protein sequence ID" value="PVI08128.1"/>
    <property type="molecule type" value="Genomic_DNA"/>
</dbReference>
<accession>A0A2V1EBZ0</accession>
<name>A0A2V1EBZ0_9PLEO</name>
<dbReference type="Proteomes" id="UP000244855">
    <property type="component" value="Unassembled WGS sequence"/>
</dbReference>
<sequence>MENARSNVKTLSSLSEAKERNLSDLRAAIESKSSEICTMTARIKSLTSMSKDTENELANLRKLLLDKSGDLHKANQELKGIRAKQLLDTESITRKFNAQVTKQQLGFEDITQKIKTQGELLKDVETVVKKEVKSQSQALQDLQCSHQQDSTSQTQIADELRLAHPRELEIHEQKQGNSRSKYEKIKKYLEEMRHKRDTARSEAEERAEELKEMESQKEDMGSRKEDMRERAEALANCRFNLVYYLYCTLYGMQNVKKATCGLIEWDSCVSLDELKDITHQDIHNMRTATQDILRELDLAYAKLVALYAERAATREKYESP</sequence>
<evidence type="ECO:0000256" key="2">
    <source>
        <dbReference type="SAM" id="MobiDB-lite"/>
    </source>
</evidence>
<reference evidence="3 4" key="1">
    <citation type="journal article" date="2018" name="Sci. Rep.">
        <title>Comparative genomics provides insights into the lifestyle and reveals functional heterogeneity of dark septate endophytic fungi.</title>
        <authorList>
            <person name="Knapp D.G."/>
            <person name="Nemeth J.B."/>
            <person name="Barry K."/>
            <person name="Hainaut M."/>
            <person name="Henrissat B."/>
            <person name="Johnson J."/>
            <person name="Kuo A."/>
            <person name="Lim J.H.P."/>
            <person name="Lipzen A."/>
            <person name="Nolan M."/>
            <person name="Ohm R.A."/>
            <person name="Tamas L."/>
            <person name="Grigoriev I.V."/>
            <person name="Spatafora J.W."/>
            <person name="Nagy L.G."/>
            <person name="Kovacs G.M."/>
        </authorList>
    </citation>
    <scope>NUCLEOTIDE SEQUENCE [LARGE SCALE GENOMIC DNA]</scope>
    <source>
        <strain evidence="3 4">DSE2036</strain>
    </source>
</reference>
<keyword evidence="4" id="KW-1185">Reference proteome</keyword>
<evidence type="ECO:0000313" key="4">
    <source>
        <dbReference type="Proteomes" id="UP000244855"/>
    </source>
</evidence>